<dbReference type="AlphaFoldDB" id="A0A212TL69"/>
<keyword evidence="1" id="KW-1133">Transmembrane helix</keyword>
<evidence type="ECO:0000256" key="1">
    <source>
        <dbReference type="SAM" id="Phobius"/>
    </source>
</evidence>
<protein>
    <submittedName>
        <fullName evidence="2">Uncharacterized protein</fullName>
    </submittedName>
</protein>
<feature type="transmembrane region" description="Helical" evidence="1">
    <location>
        <begin position="117"/>
        <end position="137"/>
    </location>
</feature>
<keyword evidence="1" id="KW-0812">Transmembrane</keyword>
<dbReference type="EMBL" id="FYEW01000001">
    <property type="protein sequence ID" value="SNC66799.1"/>
    <property type="molecule type" value="Genomic_DNA"/>
</dbReference>
<feature type="transmembrane region" description="Helical" evidence="1">
    <location>
        <begin position="37"/>
        <end position="57"/>
    </location>
</feature>
<accession>A0A212TL69</accession>
<evidence type="ECO:0000313" key="3">
    <source>
        <dbReference type="Proteomes" id="UP000198131"/>
    </source>
</evidence>
<proteinExistence type="predicted"/>
<gene>
    <name evidence="2" type="ORF">SAMN06265337_1733</name>
</gene>
<name>A0A212TL69_9BACT</name>
<evidence type="ECO:0000313" key="2">
    <source>
        <dbReference type="EMBL" id="SNC66799.1"/>
    </source>
</evidence>
<feature type="transmembrane region" description="Helical" evidence="1">
    <location>
        <begin position="149"/>
        <end position="168"/>
    </location>
</feature>
<dbReference type="RefSeq" id="WP_141106496.1">
    <property type="nucleotide sequence ID" value="NZ_FYEW01000001.1"/>
</dbReference>
<dbReference type="Proteomes" id="UP000198131">
    <property type="component" value="Unassembled WGS sequence"/>
</dbReference>
<feature type="transmembrane region" description="Helical" evidence="1">
    <location>
        <begin position="174"/>
        <end position="193"/>
    </location>
</feature>
<dbReference type="OrthoDB" id="9902395at2"/>
<keyword evidence="3" id="KW-1185">Reference proteome</keyword>
<feature type="transmembrane region" description="Helical" evidence="1">
    <location>
        <begin position="94"/>
        <end position="111"/>
    </location>
</feature>
<feature type="transmembrane region" description="Helical" evidence="1">
    <location>
        <begin position="7"/>
        <end position="31"/>
    </location>
</feature>
<reference evidence="3" key="1">
    <citation type="submission" date="2017-06" db="EMBL/GenBank/DDBJ databases">
        <authorList>
            <person name="Varghese N."/>
            <person name="Submissions S."/>
        </authorList>
    </citation>
    <scope>NUCLEOTIDE SEQUENCE [LARGE SCALE GENOMIC DNA]</scope>
    <source>
        <strain evidence="3">DSM 11116</strain>
    </source>
</reference>
<sequence>MSLRKTFTTLFVLAVNFYFVSFVLGIAAGLYTNEQGSIPPLASVLLSLASLAICIVYQVGRKYIIFYSPGELVIGNYSKTDILNQHSPFSISRIPLFLLLFLTLALPGNFLDGLSEGAVFTLPRLLILSVLYGSFYLGTARFFSQPTLLAAALFSGGLLLSSMLSRSLSVEGDAVSEVFLLMAGLWLVAWLIYRRFPKPLSTN</sequence>
<organism evidence="2 3">
    <name type="scientific">Hymenobacter gelipurpurascens</name>
    <dbReference type="NCBI Taxonomy" id="89968"/>
    <lineage>
        <taxon>Bacteria</taxon>
        <taxon>Pseudomonadati</taxon>
        <taxon>Bacteroidota</taxon>
        <taxon>Cytophagia</taxon>
        <taxon>Cytophagales</taxon>
        <taxon>Hymenobacteraceae</taxon>
        <taxon>Hymenobacter</taxon>
    </lineage>
</organism>
<keyword evidence="1" id="KW-0472">Membrane</keyword>